<dbReference type="GO" id="GO:0006062">
    <property type="term" value="P:sorbitol catabolic process"/>
    <property type="evidence" value="ECO:0007669"/>
    <property type="project" value="TreeGrafter"/>
</dbReference>
<dbReference type="EMBL" id="BLKM01000341">
    <property type="protein sequence ID" value="GFG31918.1"/>
    <property type="molecule type" value="Genomic_DNA"/>
</dbReference>
<dbReference type="FunCoup" id="A0A6L2PMZ1">
    <property type="interactions" value="514"/>
</dbReference>
<feature type="domain" description="Enoyl reductase (ER)" evidence="9">
    <location>
        <begin position="12"/>
        <end position="327"/>
    </location>
</feature>
<dbReference type="InterPro" id="IPR036291">
    <property type="entry name" value="NAD(P)-bd_dom_sf"/>
</dbReference>
<dbReference type="SMART" id="SM00829">
    <property type="entry name" value="PKS_ER"/>
    <property type="match status" value="1"/>
</dbReference>
<dbReference type="Gene3D" id="3.90.180.10">
    <property type="entry name" value="Medium-chain alcohol dehydrogenases, catalytic domain"/>
    <property type="match status" value="1"/>
</dbReference>
<dbReference type="Gene3D" id="3.40.50.720">
    <property type="entry name" value="NAD(P)-binding Rossmann-like Domain"/>
    <property type="match status" value="1"/>
</dbReference>
<name>A0A6L2PMZ1_COPFO</name>
<dbReference type="OrthoDB" id="1879366at2759"/>
<dbReference type="PROSITE" id="PS00059">
    <property type="entry name" value="ADH_ZINC"/>
    <property type="match status" value="1"/>
</dbReference>
<dbReference type="InterPro" id="IPR013149">
    <property type="entry name" value="ADH-like_C"/>
</dbReference>
<dbReference type="Proteomes" id="UP000502823">
    <property type="component" value="Unassembled WGS sequence"/>
</dbReference>
<dbReference type="InterPro" id="IPR020843">
    <property type="entry name" value="ER"/>
</dbReference>
<dbReference type="SUPFAM" id="SSF51735">
    <property type="entry name" value="NAD(P)-binding Rossmann-fold domains"/>
    <property type="match status" value="1"/>
</dbReference>
<evidence type="ECO:0000256" key="8">
    <source>
        <dbReference type="RuleBase" id="RU361277"/>
    </source>
</evidence>
<gene>
    <name evidence="10" type="ORF">Cfor_11973</name>
</gene>
<dbReference type="GO" id="GO:0003939">
    <property type="term" value="F:L-iditol 2-dehydrogenase (NAD+) activity"/>
    <property type="evidence" value="ECO:0007669"/>
    <property type="project" value="TreeGrafter"/>
</dbReference>
<dbReference type="CDD" id="cd05285">
    <property type="entry name" value="sorbitol_DH"/>
    <property type="match status" value="1"/>
</dbReference>
<dbReference type="InterPro" id="IPR013154">
    <property type="entry name" value="ADH-like_N"/>
</dbReference>
<dbReference type="Pfam" id="PF08240">
    <property type="entry name" value="ADH_N"/>
    <property type="match status" value="1"/>
</dbReference>
<evidence type="ECO:0000259" key="9">
    <source>
        <dbReference type="SMART" id="SM00829"/>
    </source>
</evidence>
<comment type="similarity">
    <text evidence="2 8">Belongs to the zinc-containing alcohol dehydrogenase family.</text>
</comment>
<evidence type="ECO:0000256" key="5">
    <source>
        <dbReference type="ARBA" id="ARBA00023002"/>
    </source>
</evidence>
<keyword evidence="4 8" id="KW-0862">Zinc</keyword>
<dbReference type="SUPFAM" id="SSF50129">
    <property type="entry name" value="GroES-like"/>
    <property type="match status" value="1"/>
</dbReference>
<dbReference type="GO" id="GO:0008270">
    <property type="term" value="F:zinc ion binding"/>
    <property type="evidence" value="ECO:0007669"/>
    <property type="project" value="InterPro"/>
</dbReference>
<keyword evidence="5" id="KW-0560">Oxidoreductase</keyword>
<dbReference type="AlphaFoldDB" id="A0A6L2PMZ1"/>
<evidence type="ECO:0000313" key="11">
    <source>
        <dbReference type="Proteomes" id="UP000502823"/>
    </source>
</evidence>
<comment type="caution">
    <text evidence="10">The sequence shown here is derived from an EMBL/GenBank/DDBJ whole genome shotgun (WGS) entry which is preliminary data.</text>
</comment>
<evidence type="ECO:0000256" key="4">
    <source>
        <dbReference type="ARBA" id="ARBA00022833"/>
    </source>
</evidence>
<dbReference type="PANTHER" id="PTHR43161">
    <property type="entry name" value="SORBITOL DEHYDROGENASE"/>
    <property type="match status" value="1"/>
</dbReference>
<evidence type="ECO:0000256" key="2">
    <source>
        <dbReference type="ARBA" id="ARBA00008072"/>
    </source>
</evidence>
<dbReference type="InterPro" id="IPR011032">
    <property type="entry name" value="GroES-like_sf"/>
</dbReference>
<keyword evidence="11" id="KW-1185">Reference proteome</keyword>
<evidence type="ECO:0000256" key="3">
    <source>
        <dbReference type="ARBA" id="ARBA00022723"/>
    </source>
</evidence>
<comment type="cofactor">
    <cofactor evidence="1 8">
        <name>Zn(2+)</name>
        <dbReference type="ChEBI" id="CHEBI:29105"/>
    </cofactor>
</comment>
<evidence type="ECO:0000256" key="7">
    <source>
        <dbReference type="ARBA" id="ARBA00032485"/>
    </source>
</evidence>
<dbReference type="InterPro" id="IPR045306">
    <property type="entry name" value="SDH-like"/>
</dbReference>
<organism evidence="10 11">
    <name type="scientific">Coptotermes formosanus</name>
    <name type="common">Formosan subterranean termite</name>
    <dbReference type="NCBI Taxonomy" id="36987"/>
    <lineage>
        <taxon>Eukaryota</taxon>
        <taxon>Metazoa</taxon>
        <taxon>Ecdysozoa</taxon>
        <taxon>Arthropoda</taxon>
        <taxon>Hexapoda</taxon>
        <taxon>Insecta</taxon>
        <taxon>Pterygota</taxon>
        <taxon>Neoptera</taxon>
        <taxon>Polyneoptera</taxon>
        <taxon>Dictyoptera</taxon>
        <taxon>Blattodea</taxon>
        <taxon>Blattoidea</taxon>
        <taxon>Termitoidae</taxon>
        <taxon>Rhinotermitidae</taxon>
        <taxon>Coptotermes</taxon>
    </lineage>
</organism>
<evidence type="ECO:0000256" key="1">
    <source>
        <dbReference type="ARBA" id="ARBA00001947"/>
    </source>
</evidence>
<proteinExistence type="inferred from homology"/>
<sequence length="461" mass="49176">MATDNLTAVLYKVNDLRLEQRPIPEPDDDQVLLRMACVGICGSDVHYLVRGRIGDFIVKDPMIMGHEASGIVAKVGKNVKHLKEGDRVAIEPGVPCRVCQFCKEGKYNLCPDIVFCATPPVHGNLSRYYVHAADFCYKLPDHVSLEEGALLEPLSVGVHACRRGGVGLGSTILITGAGPIGLVTLITAKAMGAAKVLITGADYTYLSEVGEDEQETVKAVHSLLGGPPDVTIDCSGAEANIRLAILATKSGGVAVIVGMGAPEVKIPLVNALAREVDIRGIFRYANDYPIALSMVASGVANVKKLITHNFALEDTIKAFEVAKTGTGNPIKVNTHAPSASHPVCPLFTDILYAVLGVLNSKPSADGEYVKECTSILRAAELLCPEISSFLKLISFSASTVADRVNDLAGDTQCQLKETCEDVAYSVETDENADGTGIAQFAVFLRGISENFLLVAKRRNRI</sequence>
<dbReference type="InParanoid" id="A0A6L2PMZ1"/>
<dbReference type="InterPro" id="IPR002328">
    <property type="entry name" value="ADH_Zn_CS"/>
</dbReference>
<protein>
    <recommendedName>
        <fullName evidence="6">Sorbitol dehydrogenase</fullName>
    </recommendedName>
    <alternativeName>
        <fullName evidence="7">Polyol dehydrogenase</fullName>
    </alternativeName>
</protein>
<reference evidence="11" key="1">
    <citation type="submission" date="2020-01" db="EMBL/GenBank/DDBJ databases">
        <title>Draft genome sequence of the Termite Coptotermes fromosanus.</title>
        <authorList>
            <person name="Itakura S."/>
            <person name="Yosikawa Y."/>
            <person name="Umezawa K."/>
        </authorList>
    </citation>
    <scope>NUCLEOTIDE SEQUENCE [LARGE SCALE GENOMIC DNA]</scope>
</reference>
<evidence type="ECO:0000256" key="6">
    <source>
        <dbReference type="ARBA" id="ARBA00026132"/>
    </source>
</evidence>
<evidence type="ECO:0000313" key="10">
    <source>
        <dbReference type="EMBL" id="GFG31918.1"/>
    </source>
</evidence>
<accession>A0A6L2PMZ1</accession>
<dbReference type="Pfam" id="PF00107">
    <property type="entry name" value="ADH_zinc_N"/>
    <property type="match status" value="1"/>
</dbReference>
<keyword evidence="3 8" id="KW-0479">Metal-binding</keyword>
<dbReference type="PANTHER" id="PTHR43161:SF9">
    <property type="entry name" value="SORBITOL DEHYDROGENASE"/>
    <property type="match status" value="1"/>
</dbReference>